<sequence length="281" mass="29811">MKIWFITGASRGLGAEITRAALERGDAVAATARSPKDVTARLGEHPNLLPLALDVTDEAQAHAAVKAAVARFGRIDVLVNNAGFGVLGAAEETSVAEAKALFETNVFGVLRVLQAVLPHFRQRRSGRVLNISSIGGFNAAPGYAVYASTKFALEGLSESLAQEVAHLGIKVTIVEPGYFRTDFLSGESLRPTGAQIADYAESVGKVRQIAKERNHLQPGDPVLGARAIVTVAHAENPPLRFALGPDTFQRSRQKLVEVAAELDAWEHVGGATWFPEGSGNG</sequence>
<dbReference type="Pfam" id="PF00106">
    <property type="entry name" value="adh_short"/>
    <property type="match status" value="1"/>
</dbReference>
<dbReference type="GO" id="GO:0016491">
    <property type="term" value="F:oxidoreductase activity"/>
    <property type="evidence" value="ECO:0007669"/>
    <property type="project" value="UniProtKB-KW"/>
</dbReference>
<accession>A0A017SW58</accession>
<dbReference type="InterPro" id="IPR002347">
    <property type="entry name" value="SDR_fam"/>
</dbReference>
<dbReference type="PANTHER" id="PTHR43976:SF16">
    <property type="entry name" value="SHORT-CHAIN DEHYDROGENASE_REDUCTASE FAMILY PROTEIN"/>
    <property type="match status" value="1"/>
</dbReference>
<reference evidence="5 6" key="1">
    <citation type="submission" date="2013-05" db="EMBL/GenBank/DDBJ databases">
        <title>Genome assembly of Chondromyces apiculatus DSM 436.</title>
        <authorList>
            <person name="Sharma G."/>
            <person name="Khatri I."/>
            <person name="Kaur C."/>
            <person name="Mayilraj S."/>
            <person name="Subramanian S."/>
        </authorList>
    </citation>
    <scope>NUCLEOTIDE SEQUENCE [LARGE SCALE GENOMIC DNA]</scope>
    <source>
        <strain evidence="5 6">DSM 436</strain>
    </source>
</reference>
<dbReference type="PROSITE" id="PS00061">
    <property type="entry name" value="ADH_SHORT"/>
    <property type="match status" value="1"/>
</dbReference>
<dbReference type="PRINTS" id="PR00080">
    <property type="entry name" value="SDRFAMILY"/>
</dbReference>
<protein>
    <submittedName>
        <fullName evidence="5">3-oxoacyl-[acyl-carrier protein] reductase</fullName>
    </submittedName>
</protein>
<keyword evidence="6" id="KW-1185">Reference proteome</keyword>
<evidence type="ECO:0000313" key="5">
    <source>
        <dbReference type="EMBL" id="EYF00987.1"/>
    </source>
</evidence>
<evidence type="ECO:0000259" key="4">
    <source>
        <dbReference type="SMART" id="SM00822"/>
    </source>
</evidence>
<dbReference type="AlphaFoldDB" id="A0A017SW58"/>
<evidence type="ECO:0000256" key="1">
    <source>
        <dbReference type="ARBA" id="ARBA00006484"/>
    </source>
</evidence>
<dbReference type="STRING" id="1192034.CAP_8855"/>
<organism evidence="5 6">
    <name type="scientific">Chondromyces apiculatus DSM 436</name>
    <dbReference type="NCBI Taxonomy" id="1192034"/>
    <lineage>
        <taxon>Bacteria</taxon>
        <taxon>Pseudomonadati</taxon>
        <taxon>Myxococcota</taxon>
        <taxon>Polyangia</taxon>
        <taxon>Polyangiales</taxon>
        <taxon>Polyangiaceae</taxon>
        <taxon>Chondromyces</taxon>
    </lineage>
</organism>
<dbReference type="NCBIfam" id="NF006114">
    <property type="entry name" value="PRK08263.1"/>
    <property type="match status" value="1"/>
</dbReference>
<dbReference type="Gene3D" id="3.40.50.720">
    <property type="entry name" value="NAD(P)-binding Rossmann-like Domain"/>
    <property type="match status" value="1"/>
</dbReference>
<dbReference type="SMART" id="SM00822">
    <property type="entry name" value="PKS_KR"/>
    <property type="match status" value="1"/>
</dbReference>
<dbReference type="PANTHER" id="PTHR43976">
    <property type="entry name" value="SHORT CHAIN DEHYDROGENASE"/>
    <property type="match status" value="1"/>
</dbReference>
<proteinExistence type="inferred from homology"/>
<dbReference type="InterPro" id="IPR036291">
    <property type="entry name" value="NAD(P)-bd_dom_sf"/>
</dbReference>
<comment type="caution">
    <text evidence="5">The sequence shown here is derived from an EMBL/GenBank/DDBJ whole genome shotgun (WGS) entry which is preliminary data.</text>
</comment>
<dbReference type="EMBL" id="ASRX01000093">
    <property type="protein sequence ID" value="EYF00987.1"/>
    <property type="molecule type" value="Genomic_DNA"/>
</dbReference>
<dbReference type="Proteomes" id="UP000019678">
    <property type="component" value="Unassembled WGS sequence"/>
</dbReference>
<dbReference type="OrthoDB" id="9793825at2"/>
<evidence type="ECO:0000256" key="2">
    <source>
        <dbReference type="ARBA" id="ARBA00023002"/>
    </source>
</evidence>
<dbReference type="PRINTS" id="PR00081">
    <property type="entry name" value="GDHRDH"/>
</dbReference>
<dbReference type="CDD" id="cd05374">
    <property type="entry name" value="17beta-HSD-like_SDR_c"/>
    <property type="match status" value="1"/>
</dbReference>
<dbReference type="InterPro" id="IPR020904">
    <property type="entry name" value="Sc_DH/Rdtase_CS"/>
</dbReference>
<dbReference type="InterPro" id="IPR051911">
    <property type="entry name" value="SDR_oxidoreductase"/>
</dbReference>
<dbReference type="RefSeq" id="WP_044250182.1">
    <property type="nucleotide sequence ID" value="NZ_ASRX01000093.1"/>
</dbReference>
<dbReference type="SUPFAM" id="SSF51735">
    <property type="entry name" value="NAD(P)-binding Rossmann-fold domains"/>
    <property type="match status" value="1"/>
</dbReference>
<name>A0A017SW58_9BACT</name>
<dbReference type="InterPro" id="IPR057326">
    <property type="entry name" value="KR_dom"/>
</dbReference>
<dbReference type="NCBIfam" id="NF004824">
    <property type="entry name" value="PRK06180.1"/>
    <property type="match status" value="1"/>
</dbReference>
<gene>
    <name evidence="5" type="ORF">CAP_8855</name>
</gene>
<feature type="domain" description="Ketoreductase" evidence="4">
    <location>
        <begin position="2"/>
        <end position="182"/>
    </location>
</feature>
<keyword evidence="2" id="KW-0560">Oxidoreductase</keyword>
<dbReference type="eggNOG" id="COG4221">
    <property type="taxonomic scope" value="Bacteria"/>
</dbReference>
<comment type="similarity">
    <text evidence="1 3">Belongs to the short-chain dehydrogenases/reductases (SDR) family.</text>
</comment>
<evidence type="ECO:0000256" key="3">
    <source>
        <dbReference type="RuleBase" id="RU000363"/>
    </source>
</evidence>
<evidence type="ECO:0000313" key="6">
    <source>
        <dbReference type="Proteomes" id="UP000019678"/>
    </source>
</evidence>